<gene>
    <name evidence="1" type="ORF">JCM16775_2037</name>
</gene>
<dbReference type="AlphaFoldDB" id="A0A510JJG6"/>
<evidence type="ECO:0000313" key="1">
    <source>
        <dbReference type="EMBL" id="BBM39326.1"/>
    </source>
</evidence>
<protein>
    <submittedName>
        <fullName evidence="1">Uncharacterized protein</fullName>
    </submittedName>
</protein>
<keyword evidence="2" id="KW-1185">Reference proteome</keyword>
<accession>A0A510JJG6</accession>
<organism evidence="1 2">
    <name type="scientific">Leptotrichia hofstadii</name>
    <dbReference type="NCBI Taxonomy" id="157688"/>
    <lineage>
        <taxon>Bacteria</taxon>
        <taxon>Fusobacteriati</taxon>
        <taxon>Fusobacteriota</taxon>
        <taxon>Fusobacteriia</taxon>
        <taxon>Fusobacteriales</taxon>
        <taxon>Leptotrichiaceae</taxon>
        <taxon>Leptotrichia</taxon>
    </lineage>
</organism>
<proteinExistence type="predicted"/>
<sequence length="61" mass="7281">MSFTEKLKSRKFIKNIFALIKLPVMIKLKMLKQAGIVKGMASNPLYVFKKEKHKNYRKNFY</sequence>
<dbReference type="EMBL" id="AP019823">
    <property type="protein sequence ID" value="BBM39326.1"/>
    <property type="molecule type" value="Genomic_DNA"/>
</dbReference>
<dbReference type="Proteomes" id="UP000321892">
    <property type="component" value="Chromosome"/>
</dbReference>
<name>A0A510JJG6_9FUSO</name>
<dbReference type="KEGG" id="lhf:JCM16775_2037"/>
<reference evidence="1 2" key="1">
    <citation type="submission" date="2019-07" db="EMBL/GenBank/DDBJ databases">
        <title>Complete Genome Sequence of Leptotrichia hofstadii Strain JCM16775.</title>
        <authorList>
            <person name="Watanabe S."/>
            <person name="Cui L."/>
        </authorList>
    </citation>
    <scope>NUCLEOTIDE SEQUENCE [LARGE SCALE GENOMIC DNA]</scope>
    <source>
        <strain evidence="1 2">JCM16775</strain>
    </source>
</reference>
<evidence type="ECO:0000313" key="2">
    <source>
        <dbReference type="Proteomes" id="UP000321892"/>
    </source>
</evidence>